<keyword evidence="3" id="KW-1185">Reference proteome</keyword>
<organism evidence="2 3">
    <name type="scientific">Portunus trituberculatus</name>
    <name type="common">Swimming crab</name>
    <name type="synonym">Neptunus trituberculatus</name>
    <dbReference type="NCBI Taxonomy" id="210409"/>
    <lineage>
        <taxon>Eukaryota</taxon>
        <taxon>Metazoa</taxon>
        <taxon>Ecdysozoa</taxon>
        <taxon>Arthropoda</taxon>
        <taxon>Crustacea</taxon>
        <taxon>Multicrustacea</taxon>
        <taxon>Malacostraca</taxon>
        <taxon>Eumalacostraca</taxon>
        <taxon>Eucarida</taxon>
        <taxon>Decapoda</taxon>
        <taxon>Pleocyemata</taxon>
        <taxon>Brachyura</taxon>
        <taxon>Eubrachyura</taxon>
        <taxon>Portunoidea</taxon>
        <taxon>Portunidae</taxon>
        <taxon>Portuninae</taxon>
        <taxon>Portunus</taxon>
    </lineage>
</organism>
<proteinExistence type="predicted"/>
<comment type="caution">
    <text evidence="2">The sequence shown here is derived from an EMBL/GenBank/DDBJ whole genome shotgun (WGS) entry which is preliminary data.</text>
</comment>
<reference evidence="2 3" key="1">
    <citation type="submission" date="2019-05" db="EMBL/GenBank/DDBJ databases">
        <title>Another draft genome of Portunus trituberculatus and its Hox gene families provides insights of decapod evolution.</title>
        <authorList>
            <person name="Jeong J.-H."/>
            <person name="Song I."/>
            <person name="Kim S."/>
            <person name="Choi T."/>
            <person name="Kim D."/>
            <person name="Ryu S."/>
            <person name="Kim W."/>
        </authorList>
    </citation>
    <scope>NUCLEOTIDE SEQUENCE [LARGE SCALE GENOMIC DNA]</scope>
    <source>
        <tissue evidence="2">Muscle</tissue>
    </source>
</reference>
<feature type="compositionally biased region" description="Low complexity" evidence="1">
    <location>
        <begin position="48"/>
        <end position="62"/>
    </location>
</feature>
<protein>
    <submittedName>
        <fullName evidence="2">Uncharacterized protein</fullName>
    </submittedName>
</protein>
<gene>
    <name evidence="2" type="ORF">E2C01_027750</name>
</gene>
<sequence>MGERKDGWQVYKEMEEEEKDGEVEDDKEVKHGTRKDEHGKQRHRGTGNKRSSAGRGSRKSPSVKYEFV</sequence>
<evidence type="ECO:0000256" key="1">
    <source>
        <dbReference type="SAM" id="MobiDB-lite"/>
    </source>
</evidence>
<name>A0A5B7ELQ5_PORTR</name>
<dbReference type="Proteomes" id="UP000324222">
    <property type="component" value="Unassembled WGS sequence"/>
</dbReference>
<evidence type="ECO:0000313" key="3">
    <source>
        <dbReference type="Proteomes" id="UP000324222"/>
    </source>
</evidence>
<feature type="region of interest" description="Disordered" evidence="1">
    <location>
        <begin position="1"/>
        <end position="68"/>
    </location>
</feature>
<accession>A0A5B7ELQ5</accession>
<evidence type="ECO:0000313" key="2">
    <source>
        <dbReference type="EMBL" id="MPC34365.1"/>
    </source>
</evidence>
<feature type="compositionally biased region" description="Acidic residues" evidence="1">
    <location>
        <begin position="14"/>
        <end position="26"/>
    </location>
</feature>
<dbReference type="AlphaFoldDB" id="A0A5B7ELQ5"/>
<feature type="compositionally biased region" description="Basic and acidic residues" evidence="1">
    <location>
        <begin position="27"/>
        <end position="39"/>
    </location>
</feature>
<dbReference type="EMBL" id="VSRR010003037">
    <property type="protein sequence ID" value="MPC34365.1"/>
    <property type="molecule type" value="Genomic_DNA"/>
</dbReference>